<gene>
    <name evidence="1" type="ORF">PHMEG_00017719</name>
</gene>
<organism evidence="1 2">
    <name type="scientific">Phytophthora megakarya</name>
    <dbReference type="NCBI Taxonomy" id="4795"/>
    <lineage>
        <taxon>Eukaryota</taxon>
        <taxon>Sar</taxon>
        <taxon>Stramenopiles</taxon>
        <taxon>Oomycota</taxon>
        <taxon>Peronosporomycetes</taxon>
        <taxon>Peronosporales</taxon>
        <taxon>Peronosporaceae</taxon>
        <taxon>Phytophthora</taxon>
    </lineage>
</organism>
<dbReference type="InterPro" id="IPR036397">
    <property type="entry name" value="RNaseH_sf"/>
</dbReference>
<protein>
    <submittedName>
        <fullName evidence="1">Uncharacterized protein</fullName>
    </submittedName>
</protein>
<reference evidence="2" key="1">
    <citation type="submission" date="2017-03" db="EMBL/GenBank/DDBJ databases">
        <title>Phytopthora megakarya and P. palmivora, two closely related causual agents of cacao black pod achieved similar genome size and gene model numbers by different mechanisms.</title>
        <authorList>
            <person name="Ali S."/>
            <person name="Shao J."/>
            <person name="Larry D.J."/>
            <person name="Kronmiller B."/>
            <person name="Shen D."/>
            <person name="Strem M.D."/>
            <person name="Melnick R.L."/>
            <person name="Guiltinan M.J."/>
            <person name="Tyler B.M."/>
            <person name="Meinhardt L.W."/>
            <person name="Bailey B.A."/>
        </authorList>
    </citation>
    <scope>NUCLEOTIDE SEQUENCE [LARGE SCALE GENOMIC DNA]</scope>
    <source>
        <strain evidence="2">zdho120</strain>
    </source>
</reference>
<dbReference type="OrthoDB" id="127170at2759"/>
<dbReference type="PANTHER" id="PTHR47169:SF2">
    <property type="entry name" value="OS01G0541250 PROTEIN"/>
    <property type="match status" value="1"/>
</dbReference>
<keyword evidence="2" id="KW-1185">Reference proteome</keyword>
<dbReference type="AlphaFoldDB" id="A0A225VX63"/>
<proteinExistence type="predicted"/>
<dbReference type="GO" id="GO:0003676">
    <property type="term" value="F:nucleic acid binding"/>
    <property type="evidence" value="ECO:0007669"/>
    <property type="project" value="InterPro"/>
</dbReference>
<name>A0A225VX63_9STRA</name>
<dbReference type="PANTHER" id="PTHR47169">
    <property type="entry name" value="OS01G0541250 PROTEIN"/>
    <property type="match status" value="1"/>
</dbReference>
<dbReference type="EMBL" id="NBNE01002742">
    <property type="protein sequence ID" value="OWZ09559.1"/>
    <property type="molecule type" value="Genomic_DNA"/>
</dbReference>
<sequence length="93" mass="10785">MASCNLDTWIFIDEKWFYMTEADRTVYMSPDETPPHRTVQSKRFITKVMFMTAVMRPVYDGNDILLFDGKLGIWPFTEQAPAKKCSKNRPAGT</sequence>
<comment type="caution">
    <text evidence="1">The sequence shown here is derived from an EMBL/GenBank/DDBJ whole genome shotgun (WGS) entry which is preliminary data.</text>
</comment>
<evidence type="ECO:0000313" key="1">
    <source>
        <dbReference type="EMBL" id="OWZ09559.1"/>
    </source>
</evidence>
<accession>A0A225VX63</accession>
<dbReference type="Proteomes" id="UP000198211">
    <property type="component" value="Unassembled WGS sequence"/>
</dbReference>
<evidence type="ECO:0000313" key="2">
    <source>
        <dbReference type="Proteomes" id="UP000198211"/>
    </source>
</evidence>
<dbReference type="Gene3D" id="3.30.420.10">
    <property type="entry name" value="Ribonuclease H-like superfamily/Ribonuclease H"/>
    <property type="match status" value="1"/>
</dbReference>